<name>A0A0N5ABK6_9BILA</name>
<keyword evidence="2" id="KW-1185">Reference proteome</keyword>
<feature type="transmembrane region" description="Helical" evidence="1">
    <location>
        <begin position="120"/>
        <end position="138"/>
    </location>
</feature>
<dbReference type="InterPro" id="IPR057591">
    <property type="entry name" value="TMEM126-like"/>
</dbReference>
<organism evidence="2 3">
    <name type="scientific">Syphacia muris</name>
    <dbReference type="NCBI Taxonomy" id="451379"/>
    <lineage>
        <taxon>Eukaryota</taxon>
        <taxon>Metazoa</taxon>
        <taxon>Ecdysozoa</taxon>
        <taxon>Nematoda</taxon>
        <taxon>Chromadorea</taxon>
        <taxon>Rhabditida</taxon>
        <taxon>Spirurina</taxon>
        <taxon>Oxyuridomorpha</taxon>
        <taxon>Oxyuroidea</taxon>
        <taxon>Oxyuridae</taxon>
        <taxon>Syphacia</taxon>
    </lineage>
</organism>
<evidence type="ECO:0000313" key="2">
    <source>
        <dbReference type="Proteomes" id="UP000046393"/>
    </source>
</evidence>
<protein>
    <submittedName>
        <fullName evidence="3">Reticulon-like protein</fullName>
    </submittedName>
</protein>
<sequence length="323" mass="36926">MMEKQDIPERNDPVALWKRATVNEERKFIGFPRPDSSLISKPKELFARRPVVLTSLSQMTPDKQVSFMKKLVYNWPFKAEKRALTWPLHGGVVANSITSTIIGAFSFFFKLHSFMDINFLLQYLAFLAARINAEIFLCKSNTPFLDSLKQCPRVPCVMAIYASGVAFFAMYTVFIQSIVLKLVVTNQFVICERKFFSFFVDALLNIRFIIEIRDTWLLKSGEKKFPLVRNYIDFLTLSFIGARAATPLLSRLVILQSIIAFLSTTAVIWGRNKLFATAEVDPELVKEIMVKGEERSSAKQWIQGKLEKTPIIGTLVEDPTEEK</sequence>
<keyword evidence="1" id="KW-0812">Transmembrane</keyword>
<dbReference type="WBParaSite" id="SMUV_0000153201-mRNA-1">
    <property type="protein sequence ID" value="SMUV_0000153201-mRNA-1"/>
    <property type="gene ID" value="SMUV_0000153201"/>
</dbReference>
<dbReference type="Proteomes" id="UP000046393">
    <property type="component" value="Unplaced"/>
</dbReference>
<feature type="transmembrane region" description="Helical" evidence="1">
    <location>
        <begin position="252"/>
        <end position="270"/>
    </location>
</feature>
<feature type="transmembrane region" description="Helical" evidence="1">
    <location>
        <begin position="159"/>
        <end position="183"/>
    </location>
</feature>
<reference evidence="3" key="1">
    <citation type="submission" date="2017-02" db="UniProtKB">
        <authorList>
            <consortium name="WormBaseParasite"/>
        </authorList>
    </citation>
    <scope>IDENTIFICATION</scope>
</reference>
<keyword evidence="1" id="KW-1133">Transmembrane helix</keyword>
<evidence type="ECO:0000256" key="1">
    <source>
        <dbReference type="SAM" id="Phobius"/>
    </source>
</evidence>
<dbReference type="Pfam" id="PF23408">
    <property type="entry name" value="TMEM126_like"/>
    <property type="match status" value="2"/>
</dbReference>
<keyword evidence="1" id="KW-0472">Membrane</keyword>
<feature type="transmembrane region" description="Helical" evidence="1">
    <location>
        <begin position="86"/>
        <end position="108"/>
    </location>
</feature>
<dbReference type="AlphaFoldDB" id="A0A0N5ABK6"/>
<evidence type="ECO:0000313" key="3">
    <source>
        <dbReference type="WBParaSite" id="SMUV_0000153201-mRNA-1"/>
    </source>
</evidence>
<proteinExistence type="predicted"/>
<accession>A0A0N5ABK6</accession>